<dbReference type="CDD" id="cd01335">
    <property type="entry name" value="Radical_SAM"/>
    <property type="match status" value="1"/>
</dbReference>
<sequence length="373" mass="41829">MTVYKTSSSAISLATPAAASESPLRGRGSAIRPDGRFLVHRRDAFDDGWQHEDDAPAPLRTELFVDNARRVINYNSSPDIPFDRSINPYRGCEHGCVYCFARPSHAYLDLSPGLDFETKLFWKPDAPSLLRKELAAPGYRCAPIALGMNTDAWQPVERHTGLTRQLLEVLLEARHPVSLITKSALIERDLDLLAELARHDLVEVMISVTTLDDGLARRLEPRAARPARRLETIRRLHQAGIPVGALFAPLIPALNDHEMEAVVEAAHAVGARTAGYVVLRLPLELKDVFEDWLHTHVPDRARHVMSRIADLRGGRANDPRFGSRMRGEGVVAELYRQRMNRLHARLRLGRSRRKLNTTAFTPPQQKGPQLALF</sequence>
<dbReference type="PANTHER" id="PTHR43432:SF3">
    <property type="entry name" value="SLR0285 PROTEIN"/>
    <property type="match status" value="1"/>
</dbReference>
<dbReference type="EMBL" id="NOIH01000026">
    <property type="protein sequence ID" value="OYD52779.1"/>
    <property type="molecule type" value="Genomic_DNA"/>
</dbReference>
<dbReference type="RefSeq" id="WP_094269355.1">
    <property type="nucleotide sequence ID" value="NZ_NOIH01000026.1"/>
</dbReference>
<evidence type="ECO:0000256" key="3">
    <source>
        <dbReference type="ARBA" id="ARBA00023014"/>
    </source>
</evidence>
<gene>
    <name evidence="5" type="ORF">CGK74_15600</name>
</gene>
<dbReference type="SUPFAM" id="SSF102114">
    <property type="entry name" value="Radical SAM enzymes"/>
    <property type="match status" value="1"/>
</dbReference>
<evidence type="ECO:0000259" key="4">
    <source>
        <dbReference type="PROSITE" id="PS51918"/>
    </source>
</evidence>
<dbReference type="InterPro" id="IPR040086">
    <property type="entry name" value="MJ0683-like"/>
</dbReference>
<dbReference type="GO" id="GO:0051536">
    <property type="term" value="F:iron-sulfur cluster binding"/>
    <property type="evidence" value="ECO:0007669"/>
    <property type="project" value="UniProtKB-KW"/>
</dbReference>
<accession>A0A235EUT9</accession>
<evidence type="ECO:0000313" key="6">
    <source>
        <dbReference type="Proteomes" id="UP000215181"/>
    </source>
</evidence>
<dbReference type="Gene3D" id="3.80.30.30">
    <property type="match status" value="1"/>
</dbReference>
<dbReference type="PANTHER" id="PTHR43432">
    <property type="entry name" value="SLR0285 PROTEIN"/>
    <property type="match status" value="1"/>
</dbReference>
<dbReference type="NCBIfam" id="NF033668">
    <property type="entry name" value="rSAM_PA0069"/>
    <property type="match status" value="1"/>
</dbReference>
<organism evidence="5 6">
    <name type="scientific">Thauera propionica</name>
    <dbReference type="NCBI Taxonomy" id="2019431"/>
    <lineage>
        <taxon>Bacteria</taxon>
        <taxon>Pseudomonadati</taxon>
        <taxon>Pseudomonadota</taxon>
        <taxon>Betaproteobacteria</taxon>
        <taxon>Rhodocyclales</taxon>
        <taxon>Zoogloeaceae</taxon>
        <taxon>Thauera</taxon>
    </lineage>
</organism>
<feature type="domain" description="Radical SAM core" evidence="4">
    <location>
        <begin position="78"/>
        <end position="315"/>
    </location>
</feature>
<protein>
    <submittedName>
        <fullName evidence="5">Radical SAM protein</fullName>
    </submittedName>
</protein>
<dbReference type="InterPro" id="IPR007197">
    <property type="entry name" value="rSAM"/>
</dbReference>
<evidence type="ECO:0000313" key="5">
    <source>
        <dbReference type="EMBL" id="OYD52779.1"/>
    </source>
</evidence>
<comment type="caution">
    <text evidence="5">The sequence shown here is derived from an EMBL/GenBank/DDBJ whole genome shotgun (WGS) entry which is preliminary data.</text>
</comment>
<keyword evidence="3" id="KW-0411">Iron-sulfur</keyword>
<evidence type="ECO:0000256" key="1">
    <source>
        <dbReference type="ARBA" id="ARBA00022723"/>
    </source>
</evidence>
<reference evidence="5 6" key="1">
    <citation type="submission" date="2017-07" db="EMBL/GenBank/DDBJ databases">
        <title>Thauera sp. KNDSS-Mac4 genome sequence and assembly.</title>
        <authorList>
            <person name="Mayilraj S."/>
        </authorList>
    </citation>
    <scope>NUCLEOTIDE SEQUENCE [LARGE SCALE GENOMIC DNA]</scope>
    <source>
        <strain evidence="5 6">KNDSS-Mac4</strain>
    </source>
</reference>
<name>A0A235EUT9_9RHOO</name>
<dbReference type="Proteomes" id="UP000215181">
    <property type="component" value="Unassembled WGS sequence"/>
</dbReference>
<keyword evidence="1" id="KW-0479">Metal-binding</keyword>
<dbReference type="Pfam" id="PF04055">
    <property type="entry name" value="Radical_SAM"/>
    <property type="match status" value="1"/>
</dbReference>
<dbReference type="SMART" id="SM00729">
    <property type="entry name" value="Elp3"/>
    <property type="match status" value="1"/>
</dbReference>
<dbReference type="InterPro" id="IPR058240">
    <property type="entry name" value="rSAM_sf"/>
</dbReference>
<proteinExistence type="predicted"/>
<dbReference type="GO" id="GO:0003824">
    <property type="term" value="F:catalytic activity"/>
    <property type="evidence" value="ECO:0007669"/>
    <property type="project" value="InterPro"/>
</dbReference>
<keyword evidence="2" id="KW-0408">Iron</keyword>
<dbReference type="InterPro" id="IPR006638">
    <property type="entry name" value="Elp3/MiaA/NifB-like_rSAM"/>
</dbReference>
<dbReference type="GO" id="GO:0046872">
    <property type="term" value="F:metal ion binding"/>
    <property type="evidence" value="ECO:0007669"/>
    <property type="project" value="UniProtKB-KW"/>
</dbReference>
<evidence type="ECO:0000256" key="2">
    <source>
        <dbReference type="ARBA" id="ARBA00023004"/>
    </source>
</evidence>
<dbReference type="PROSITE" id="PS51918">
    <property type="entry name" value="RADICAL_SAM"/>
    <property type="match status" value="1"/>
</dbReference>
<dbReference type="SFLD" id="SFLDG01084">
    <property type="entry name" value="Uncharacterised_Radical_SAM_Su"/>
    <property type="match status" value="1"/>
</dbReference>
<dbReference type="AlphaFoldDB" id="A0A235EUT9"/>
<dbReference type="SFLD" id="SFLDS00029">
    <property type="entry name" value="Radical_SAM"/>
    <property type="match status" value="1"/>
</dbReference>
<keyword evidence="6" id="KW-1185">Reference proteome</keyword>
<dbReference type="OrthoDB" id="9785699at2"/>